<dbReference type="InterPro" id="IPR039421">
    <property type="entry name" value="Type_1_exporter"/>
</dbReference>
<sequence>MGLLKRILGSDLSPEGGAFIRREIADRRLPLAGFFLLSLVAASLEMMGLGLVFPLLLIVVDPANIDRVPMLGTFIDALGVGRGRTLSLLLIGLIGVIMVSKNAYMLFFNWLQMRTLARWKTDLSRRMMRLYLFSDYSVHLAKSTSEIIRNVSLSAAVYDQFVAGLLAVFANGLLMVGLVVVLTFVLPPETLVSLVIIGAAAYGLYSIMRGAFERIGRQENEIYQRRQSVLLQAIGMIKETKLRAKENFFLDAFVEIERFSFSRQARFNFLAIIPPLVVEGAIIVAILCIISYILFFSAHQNTGVAILGLLAATLFRLTPVINRLMSSLQLINRSRNSVDILGKEFSLLEQQVFQPDVEPEALSFNRDIAIENVEYTYPGGSKPAVRGMSLSIEKGEVIGITGTSGAGKSTLAALLMGLVPPQMGQILIDDHPLDTQSSIRAWQRHLGFVPQGVFLIEDTIAANIAFGETHETRDEARMWDALEVVQLRDFVESQPDRLNHFLGEQGSRLSGGQRQRIGIARVLYQDPDVLVFDEATSALDNAVERAFSDELMRLRRGRTLIIIAHRLTTLRDCDRIIMLDDGKVLDSAPFDELHERCAPFRRLVELTQLKLKEQGDAP</sequence>
<evidence type="ECO:0000256" key="8">
    <source>
        <dbReference type="ARBA" id="ARBA00022989"/>
    </source>
</evidence>
<evidence type="ECO:0000256" key="1">
    <source>
        <dbReference type="ARBA" id="ARBA00004651"/>
    </source>
</evidence>
<keyword evidence="7 13" id="KW-0067">ATP-binding</keyword>
<dbReference type="RefSeq" id="WP_146290441.1">
    <property type="nucleotide sequence ID" value="NZ_CP042304.1"/>
</dbReference>
<dbReference type="Pfam" id="PF00005">
    <property type="entry name" value="ABC_tran"/>
    <property type="match status" value="1"/>
</dbReference>
<dbReference type="Gene3D" id="3.40.50.300">
    <property type="entry name" value="P-loop containing nucleotide triphosphate hydrolases"/>
    <property type="match status" value="1"/>
</dbReference>
<dbReference type="AlphaFoldDB" id="A0A5B8LTT1"/>
<dbReference type="GO" id="GO:0016887">
    <property type="term" value="F:ATP hydrolysis activity"/>
    <property type="evidence" value="ECO:0007669"/>
    <property type="project" value="InterPro"/>
</dbReference>
<keyword evidence="14" id="KW-1185">Reference proteome</keyword>
<dbReference type="SUPFAM" id="SSF52540">
    <property type="entry name" value="P-loop containing nucleoside triphosphate hydrolases"/>
    <property type="match status" value="1"/>
</dbReference>
<dbReference type="Gene3D" id="1.20.1560.10">
    <property type="entry name" value="ABC transporter type 1, transmembrane domain"/>
    <property type="match status" value="1"/>
</dbReference>
<keyword evidence="3" id="KW-0813">Transport</keyword>
<keyword evidence="4" id="KW-1003">Cell membrane</keyword>
<dbReference type="GO" id="GO:0034040">
    <property type="term" value="F:ATPase-coupled lipid transmembrane transporter activity"/>
    <property type="evidence" value="ECO:0007669"/>
    <property type="project" value="TreeGrafter"/>
</dbReference>
<feature type="transmembrane region" description="Helical" evidence="10">
    <location>
        <begin position="191"/>
        <end position="208"/>
    </location>
</feature>
<dbReference type="InterPro" id="IPR011527">
    <property type="entry name" value="ABC1_TM_dom"/>
</dbReference>
<feature type="domain" description="ABC transmembrane type-1" evidence="12">
    <location>
        <begin position="35"/>
        <end position="333"/>
    </location>
</feature>
<dbReference type="GO" id="GO:0005524">
    <property type="term" value="F:ATP binding"/>
    <property type="evidence" value="ECO:0007669"/>
    <property type="project" value="UniProtKB-KW"/>
</dbReference>
<evidence type="ECO:0000256" key="7">
    <source>
        <dbReference type="ARBA" id="ARBA00022840"/>
    </source>
</evidence>
<reference evidence="13 14" key="1">
    <citation type="submission" date="2019-07" db="EMBL/GenBank/DDBJ databases">
        <title>Full genome sequence of Devosia sp. Gsoil 520.</title>
        <authorList>
            <person name="Im W.-T."/>
        </authorList>
    </citation>
    <scope>NUCLEOTIDE SEQUENCE [LARGE SCALE GENOMIC DNA]</scope>
    <source>
        <strain evidence="13 14">Gsoil 520</strain>
    </source>
</reference>
<dbReference type="GO" id="GO:0005886">
    <property type="term" value="C:plasma membrane"/>
    <property type="evidence" value="ECO:0007669"/>
    <property type="project" value="UniProtKB-SubCell"/>
</dbReference>
<proteinExistence type="inferred from homology"/>
<evidence type="ECO:0000256" key="10">
    <source>
        <dbReference type="SAM" id="Phobius"/>
    </source>
</evidence>
<evidence type="ECO:0000256" key="5">
    <source>
        <dbReference type="ARBA" id="ARBA00022692"/>
    </source>
</evidence>
<evidence type="ECO:0000259" key="11">
    <source>
        <dbReference type="PROSITE" id="PS50893"/>
    </source>
</evidence>
<comment type="subcellular location">
    <subcellularLocation>
        <location evidence="1">Cell membrane</location>
        <topology evidence="1">Multi-pass membrane protein</topology>
    </subcellularLocation>
</comment>
<dbReference type="PROSITE" id="PS50893">
    <property type="entry name" value="ABC_TRANSPORTER_2"/>
    <property type="match status" value="1"/>
</dbReference>
<keyword evidence="6" id="KW-0547">Nucleotide-binding</keyword>
<feature type="transmembrane region" description="Helical" evidence="10">
    <location>
        <begin position="88"/>
        <end position="111"/>
    </location>
</feature>
<dbReference type="GO" id="GO:0140359">
    <property type="term" value="F:ABC-type transporter activity"/>
    <property type="evidence" value="ECO:0007669"/>
    <property type="project" value="InterPro"/>
</dbReference>
<evidence type="ECO:0000256" key="3">
    <source>
        <dbReference type="ARBA" id="ARBA00022448"/>
    </source>
</evidence>
<name>A0A5B8LTT1_9HYPH</name>
<comment type="similarity">
    <text evidence="2">Belongs to the ABC transporter superfamily.</text>
</comment>
<evidence type="ECO:0000256" key="6">
    <source>
        <dbReference type="ARBA" id="ARBA00022741"/>
    </source>
</evidence>
<feature type="transmembrane region" description="Helical" evidence="10">
    <location>
        <begin position="267"/>
        <end position="298"/>
    </location>
</feature>
<keyword evidence="5 10" id="KW-0812">Transmembrane</keyword>
<evidence type="ECO:0000313" key="13">
    <source>
        <dbReference type="EMBL" id="QDZ11623.1"/>
    </source>
</evidence>
<dbReference type="PROSITE" id="PS50929">
    <property type="entry name" value="ABC_TM1F"/>
    <property type="match status" value="1"/>
</dbReference>
<gene>
    <name evidence="13" type="ORF">FPZ08_13170</name>
</gene>
<dbReference type="PANTHER" id="PTHR24221">
    <property type="entry name" value="ATP-BINDING CASSETTE SUB-FAMILY B"/>
    <property type="match status" value="1"/>
</dbReference>
<protein>
    <submittedName>
        <fullName evidence="13">ABC transporter ATP-binding protein</fullName>
    </submittedName>
</protein>
<organism evidence="13 14">
    <name type="scientific">Devosia ginsengisoli</name>
    <dbReference type="NCBI Taxonomy" id="400770"/>
    <lineage>
        <taxon>Bacteria</taxon>
        <taxon>Pseudomonadati</taxon>
        <taxon>Pseudomonadota</taxon>
        <taxon>Alphaproteobacteria</taxon>
        <taxon>Hyphomicrobiales</taxon>
        <taxon>Devosiaceae</taxon>
        <taxon>Devosia</taxon>
    </lineage>
</organism>
<evidence type="ECO:0000256" key="2">
    <source>
        <dbReference type="ARBA" id="ARBA00005417"/>
    </source>
</evidence>
<keyword evidence="9 10" id="KW-0472">Membrane</keyword>
<dbReference type="FunFam" id="3.40.50.300:FF:000299">
    <property type="entry name" value="ABC transporter ATP-binding protein/permease"/>
    <property type="match status" value="1"/>
</dbReference>
<evidence type="ECO:0000313" key="14">
    <source>
        <dbReference type="Proteomes" id="UP000315364"/>
    </source>
</evidence>
<dbReference type="InterPro" id="IPR003593">
    <property type="entry name" value="AAA+_ATPase"/>
</dbReference>
<dbReference type="SUPFAM" id="SSF90123">
    <property type="entry name" value="ABC transporter transmembrane region"/>
    <property type="match status" value="1"/>
</dbReference>
<dbReference type="SMART" id="SM00382">
    <property type="entry name" value="AAA"/>
    <property type="match status" value="1"/>
</dbReference>
<dbReference type="PROSITE" id="PS00211">
    <property type="entry name" value="ABC_TRANSPORTER_1"/>
    <property type="match status" value="1"/>
</dbReference>
<feature type="transmembrane region" description="Helical" evidence="10">
    <location>
        <begin position="161"/>
        <end position="185"/>
    </location>
</feature>
<evidence type="ECO:0000256" key="9">
    <source>
        <dbReference type="ARBA" id="ARBA00023136"/>
    </source>
</evidence>
<accession>A0A5B8LTT1</accession>
<feature type="domain" description="ABC transporter" evidence="11">
    <location>
        <begin position="368"/>
        <end position="606"/>
    </location>
</feature>
<dbReference type="PANTHER" id="PTHR24221:SF654">
    <property type="entry name" value="ATP-BINDING CASSETTE SUB-FAMILY B MEMBER 6"/>
    <property type="match status" value="1"/>
</dbReference>
<dbReference type="EMBL" id="CP042304">
    <property type="protein sequence ID" value="QDZ11623.1"/>
    <property type="molecule type" value="Genomic_DNA"/>
</dbReference>
<dbReference type="InterPro" id="IPR036640">
    <property type="entry name" value="ABC1_TM_sf"/>
</dbReference>
<evidence type="ECO:0000256" key="4">
    <source>
        <dbReference type="ARBA" id="ARBA00022475"/>
    </source>
</evidence>
<dbReference type="InterPro" id="IPR003439">
    <property type="entry name" value="ABC_transporter-like_ATP-bd"/>
</dbReference>
<dbReference type="KEGG" id="dea:FPZ08_13170"/>
<dbReference type="Pfam" id="PF00664">
    <property type="entry name" value="ABC_membrane"/>
    <property type="match status" value="1"/>
</dbReference>
<keyword evidence="8 10" id="KW-1133">Transmembrane helix</keyword>
<dbReference type="InterPro" id="IPR017871">
    <property type="entry name" value="ABC_transporter-like_CS"/>
</dbReference>
<dbReference type="OrthoDB" id="9804259at2"/>
<feature type="transmembrane region" description="Helical" evidence="10">
    <location>
        <begin position="31"/>
        <end position="60"/>
    </location>
</feature>
<evidence type="ECO:0000259" key="12">
    <source>
        <dbReference type="PROSITE" id="PS50929"/>
    </source>
</evidence>
<dbReference type="InterPro" id="IPR027417">
    <property type="entry name" value="P-loop_NTPase"/>
</dbReference>
<dbReference type="Proteomes" id="UP000315364">
    <property type="component" value="Chromosome"/>
</dbReference>
<feature type="transmembrane region" description="Helical" evidence="10">
    <location>
        <begin position="304"/>
        <end position="325"/>
    </location>
</feature>